<name>A0A975KBM5_9SPHN</name>
<dbReference type="AlphaFoldDB" id="A0A975KBM5"/>
<organism evidence="2 3">
    <name type="scientific">Sphingobium phenoxybenzoativorans</name>
    <dbReference type="NCBI Taxonomy" id="1592790"/>
    <lineage>
        <taxon>Bacteria</taxon>
        <taxon>Pseudomonadati</taxon>
        <taxon>Pseudomonadota</taxon>
        <taxon>Alphaproteobacteria</taxon>
        <taxon>Sphingomonadales</taxon>
        <taxon>Sphingomonadaceae</taxon>
        <taxon>Sphingobium</taxon>
    </lineage>
</organism>
<dbReference type="RefSeq" id="WP_212611284.1">
    <property type="nucleotide sequence ID" value="NZ_CP073910.1"/>
</dbReference>
<keyword evidence="1" id="KW-0472">Membrane</keyword>
<protein>
    <submittedName>
        <fullName evidence="2">Uncharacterized protein</fullName>
    </submittedName>
</protein>
<proteinExistence type="predicted"/>
<feature type="transmembrane region" description="Helical" evidence="1">
    <location>
        <begin position="34"/>
        <end position="57"/>
    </location>
</feature>
<evidence type="ECO:0000313" key="3">
    <source>
        <dbReference type="Proteomes" id="UP000681425"/>
    </source>
</evidence>
<keyword evidence="1" id="KW-0812">Transmembrane</keyword>
<accession>A0A975KBM5</accession>
<evidence type="ECO:0000313" key="2">
    <source>
        <dbReference type="EMBL" id="QUT08431.1"/>
    </source>
</evidence>
<reference evidence="2" key="1">
    <citation type="submission" date="2021-04" db="EMBL/GenBank/DDBJ databases">
        <title>Isolation of p-tert-butylphenol degrading bacteria Sphingobium phenoxybenzoativorans Tas13 from active sludge.</title>
        <authorList>
            <person name="Li Y."/>
        </authorList>
    </citation>
    <scope>NUCLEOTIDE SEQUENCE</scope>
    <source>
        <strain evidence="2">Tas13</strain>
    </source>
</reference>
<evidence type="ECO:0000256" key="1">
    <source>
        <dbReference type="SAM" id="Phobius"/>
    </source>
</evidence>
<keyword evidence="3" id="KW-1185">Reference proteome</keyword>
<gene>
    <name evidence="2" type="ORF">KFK14_14445</name>
</gene>
<dbReference type="EMBL" id="CP073910">
    <property type="protein sequence ID" value="QUT08431.1"/>
    <property type="molecule type" value="Genomic_DNA"/>
</dbReference>
<keyword evidence="1" id="KW-1133">Transmembrane helix</keyword>
<dbReference type="KEGG" id="spph:KFK14_14445"/>
<sequence>MAWLARTLAPMERHPRAAIERGISMIRKRKKPPWWFMPTVLMGMAGAAGIMAALVTVSAE</sequence>
<dbReference type="Proteomes" id="UP000681425">
    <property type="component" value="Chromosome"/>
</dbReference>